<dbReference type="InterPro" id="IPR001789">
    <property type="entry name" value="Sig_transdc_resp-reg_receiver"/>
</dbReference>
<sequence>MWEFLLRFLIVNILFILVLFANDKNLLTQDEKSWIKSNPIVKIGVDSSWPPFEFVDEKGEHIGISSEYLKQISAKTGLKFEIYSNDWSSVMKKIKNKELDALACAVETNDRSEYLNFSTAYLVFDKVLVSRKDFKISSLDEIEKFRVVVQKSDYIYELLLEKFPNIKFIYAKSNEEALKLISYGNADIYIDNLPVVNYYIEKDLLTNLEIKFSVKEFGQSKVAIATLKEKSILNDIINKVLNSIKDSEKKEINKKWVFEKELRFHGIDFTLEELNWLKKNREILVAGDPNWPPFSYVENGKYVGIVPDLIHYMSQISKVNFKTVTSNSWTQSIELLKKGKVQVLDAVSLNKKKSEFLDITSKYILSPIVIIGNENNKSYISSIQNLPNPQKIKLGVVENYSIVEKIKKGNPKIEKYVQFSTAEQALKSLSSHTIDYFIIDIPTFEYYSKKYNLSNLKIVGPTGYESEYGFAVAKGNKELLSILEKSLKQVPQVKRDEIYRKWIKLDYEQGIDYTLMWKIGIILFFVLFGTFYWNRKLKFQIIEKEKIQEQLEEERNHIEALNKELIKAKNSAENIAKQKGEFLANMSHEIRTPMNSVIGFAEILDKEIKDPVHKEYLDSIKKGGNSLLRIINDILDLSKIEAGKLEIKNESLNPTSLFLEIESIFHSKIISKNISFIVDIDKTIPKYIIIDGVRLRQILFNLIGNAIKFTEKGFIKLKVENIYKDKIKSKVDLIFSVEDSGIGVDEKNLELIFNAFEQESSTDSVKYGGTGLGLAICTKLVQMMNGKISVESQKHKGSKFTVHINDVPVSSMVEEKSQNTLETDNIEFEKAQILVVDDIEENRKLVKASLKDYDIEVITAINGQDALEKLKNVSVQMVLMDLRMPVMDGYEAVTKIKEDKKLKEIPVVALTASVMGKDLQKVSEYGFDGYLRKPVVLKDLIEELAKYLKYSFKTNSGSVETKEKKIDKNSLIKVISILEEDLKEDWQEIKDGGDFTLIEQFTKRVEAIALEYDIYILKDYSDEMLKDIEAFDIEKVDFLLNSFEELIKRLKDMN</sequence>
<dbReference type="PANTHER" id="PTHR43047">
    <property type="entry name" value="TWO-COMPONENT HISTIDINE PROTEIN KINASE"/>
    <property type="match status" value="1"/>
</dbReference>
<dbReference type="Gene3D" id="3.40.190.10">
    <property type="entry name" value="Periplasmic binding protein-like II"/>
    <property type="match status" value="4"/>
</dbReference>
<dbReference type="InterPro" id="IPR036097">
    <property type="entry name" value="HisK_dim/P_sf"/>
</dbReference>
<keyword evidence="6 14" id="KW-0812">Transmembrane</keyword>
<dbReference type="SUPFAM" id="SSF52172">
    <property type="entry name" value="CheY-like"/>
    <property type="match status" value="1"/>
</dbReference>
<evidence type="ECO:0000259" key="16">
    <source>
        <dbReference type="PROSITE" id="PS50110"/>
    </source>
</evidence>
<evidence type="ECO:0000256" key="5">
    <source>
        <dbReference type="ARBA" id="ARBA00022679"/>
    </source>
</evidence>
<evidence type="ECO:0000313" key="17">
    <source>
        <dbReference type="EMBL" id="RXJ69707.1"/>
    </source>
</evidence>
<evidence type="ECO:0000256" key="14">
    <source>
        <dbReference type="SAM" id="Phobius"/>
    </source>
</evidence>
<dbReference type="InterPro" id="IPR011006">
    <property type="entry name" value="CheY-like_superfamily"/>
</dbReference>
<dbReference type="GO" id="GO:0005886">
    <property type="term" value="C:plasma membrane"/>
    <property type="evidence" value="ECO:0007669"/>
    <property type="project" value="TreeGrafter"/>
</dbReference>
<dbReference type="PRINTS" id="PR00344">
    <property type="entry name" value="BCTRLSENSOR"/>
</dbReference>
<keyword evidence="8" id="KW-0418">Kinase</keyword>
<gene>
    <name evidence="17" type="ORF">CRV08_03100</name>
</gene>
<dbReference type="InterPro" id="IPR005467">
    <property type="entry name" value="His_kinase_dom"/>
</dbReference>
<dbReference type="PROSITE" id="PS50109">
    <property type="entry name" value="HIS_KIN"/>
    <property type="match status" value="1"/>
</dbReference>
<dbReference type="CDD" id="cd00082">
    <property type="entry name" value="HisKA"/>
    <property type="match status" value="1"/>
</dbReference>
<keyword evidence="7" id="KW-0547">Nucleotide-binding</keyword>
<dbReference type="Gene3D" id="3.30.565.10">
    <property type="entry name" value="Histidine kinase-like ATPase, C-terminal domain"/>
    <property type="match status" value="1"/>
</dbReference>
<dbReference type="PANTHER" id="PTHR43047:SF72">
    <property type="entry name" value="OSMOSENSING HISTIDINE PROTEIN KINASE SLN1"/>
    <property type="match status" value="1"/>
</dbReference>
<evidence type="ECO:0000256" key="12">
    <source>
        <dbReference type="PROSITE-ProRule" id="PRU00169"/>
    </source>
</evidence>
<feature type="transmembrane region" description="Helical" evidence="14">
    <location>
        <begin position="515"/>
        <end position="533"/>
    </location>
</feature>
<dbReference type="SUPFAM" id="SSF47384">
    <property type="entry name" value="Homodimeric domain of signal transducing histidine kinase"/>
    <property type="match status" value="1"/>
</dbReference>
<dbReference type="GO" id="GO:0005524">
    <property type="term" value="F:ATP binding"/>
    <property type="evidence" value="ECO:0007669"/>
    <property type="project" value="UniProtKB-KW"/>
</dbReference>
<reference evidence="17 18" key="1">
    <citation type="submission" date="2017-10" db="EMBL/GenBank/DDBJ databases">
        <title>Genomics of the genus Arcobacter.</title>
        <authorList>
            <person name="Perez-Cataluna A."/>
            <person name="Figueras M.J."/>
        </authorList>
    </citation>
    <scope>NUCLEOTIDE SEQUENCE [LARGE SCALE GENOMIC DNA]</scope>
    <source>
        <strain evidence="17 18">CECT 8993</strain>
    </source>
</reference>
<dbReference type="Gene3D" id="3.40.50.2300">
    <property type="match status" value="1"/>
</dbReference>
<dbReference type="Pfam" id="PF00072">
    <property type="entry name" value="Response_reg"/>
    <property type="match status" value="1"/>
</dbReference>
<dbReference type="EC" id="2.7.13.3" evidence="3"/>
<feature type="coiled-coil region" evidence="13">
    <location>
        <begin position="534"/>
        <end position="578"/>
    </location>
</feature>
<dbReference type="SMART" id="SM00448">
    <property type="entry name" value="REC"/>
    <property type="match status" value="1"/>
</dbReference>
<dbReference type="SUPFAM" id="SSF53850">
    <property type="entry name" value="Periplasmic binding protein-like II"/>
    <property type="match status" value="2"/>
</dbReference>
<dbReference type="Proteomes" id="UP000290172">
    <property type="component" value="Unassembled WGS sequence"/>
</dbReference>
<dbReference type="InterPro" id="IPR003661">
    <property type="entry name" value="HisK_dim/P_dom"/>
</dbReference>
<dbReference type="FunFam" id="1.10.287.130:FF:000004">
    <property type="entry name" value="Ethylene receptor 1"/>
    <property type="match status" value="1"/>
</dbReference>
<keyword evidence="11 14" id="KW-0472">Membrane</keyword>
<comment type="subcellular location">
    <subcellularLocation>
        <location evidence="2">Membrane</location>
    </subcellularLocation>
</comment>
<keyword evidence="4 12" id="KW-0597">Phosphoprotein</keyword>
<dbReference type="InterPro" id="IPR004358">
    <property type="entry name" value="Sig_transdc_His_kin-like_C"/>
</dbReference>
<evidence type="ECO:0000313" key="18">
    <source>
        <dbReference type="Proteomes" id="UP000290172"/>
    </source>
</evidence>
<dbReference type="PROSITE" id="PS50110">
    <property type="entry name" value="RESPONSE_REGULATORY"/>
    <property type="match status" value="1"/>
</dbReference>
<evidence type="ECO:0000256" key="13">
    <source>
        <dbReference type="SAM" id="Coils"/>
    </source>
</evidence>
<evidence type="ECO:0000256" key="6">
    <source>
        <dbReference type="ARBA" id="ARBA00022692"/>
    </source>
</evidence>
<dbReference type="Pfam" id="PF02518">
    <property type="entry name" value="HATPase_c"/>
    <property type="match status" value="1"/>
</dbReference>
<comment type="caution">
    <text evidence="17">The sequence shown here is derived from an EMBL/GenBank/DDBJ whole genome shotgun (WGS) entry which is preliminary data.</text>
</comment>
<evidence type="ECO:0000256" key="8">
    <source>
        <dbReference type="ARBA" id="ARBA00022777"/>
    </source>
</evidence>
<evidence type="ECO:0000259" key="15">
    <source>
        <dbReference type="PROSITE" id="PS50109"/>
    </source>
</evidence>
<evidence type="ECO:0000256" key="3">
    <source>
        <dbReference type="ARBA" id="ARBA00012438"/>
    </source>
</evidence>
<dbReference type="InterPro" id="IPR036890">
    <property type="entry name" value="HATPase_C_sf"/>
</dbReference>
<dbReference type="EMBL" id="PDKJ01000002">
    <property type="protein sequence ID" value="RXJ69707.1"/>
    <property type="molecule type" value="Genomic_DNA"/>
</dbReference>
<organism evidence="17 18">
    <name type="scientific">Halarcobacter ebronensis</name>
    <dbReference type="NCBI Taxonomy" id="1462615"/>
    <lineage>
        <taxon>Bacteria</taxon>
        <taxon>Pseudomonadati</taxon>
        <taxon>Campylobacterota</taxon>
        <taxon>Epsilonproteobacteria</taxon>
        <taxon>Campylobacterales</taxon>
        <taxon>Arcobacteraceae</taxon>
        <taxon>Halarcobacter</taxon>
    </lineage>
</organism>
<evidence type="ECO:0000256" key="1">
    <source>
        <dbReference type="ARBA" id="ARBA00000085"/>
    </source>
</evidence>
<dbReference type="SUPFAM" id="SSF55874">
    <property type="entry name" value="ATPase domain of HSP90 chaperone/DNA topoisomerase II/histidine kinase"/>
    <property type="match status" value="1"/>
</dbReference>
<evidence type="ECO:0000256" key="4">
    <source>
        <dbReference type="ARBA" id="ARBA00022553"/>
    </source>
</evidence>
<dbReference type="FunFam" id="3.30.565.10:FF:000010">
    <property type="entry name" value="Sensor histidine kinase RcsC"/>
    <property type="match status" value="1"/>
</dbReference>
<dbReference type="AlphaFoldDB" id="A0A4Q0YGG4"/>
<evidence type="ECO:0000256" key="7">
    <source>
        <dbReference type="ARBA" id="ARBA00022741"/>
    </source>
</evidence>
<dbReference type="SMART" id="SM00387">
    <property type="entry name" value="HATPase_c"/>
    <property type="match status" value="1"/>
</dbReference>
<dbReference type="Pfam" id="PF00512">
    <property type="entry name" value="HisKA"/>
    <property type="match status" value="1"/>
</dbReference>
<dbReference type="CDD" id="cd01007">
    <property type="entry name" value="PBP2_BvgS_HisK_like"/>
    <property type="match status" value="2"/>
</dbReference>
<accession>A0A4Q0YGG4</accession>
<protein>
    <recommendedName>
        <fullName evidence="3">histidine kinase</fullName>
        <ecNumber evidence="3">2.7.13.3</ecNumber>
    </recommendedName>
</protein>
<evidence type="ECO:0000256" key="10">
    <source>
        <dbReference type="ARBA" id="ARBA00022989"/>
    </source>
</evidence>
<keyword evidence="10 14" id="KW-1133">Transmembrane helix</keyword>
<dbReference type="SMART" id="SM00062">
    <property type="entry name" value="PBPb"/>
    <property type="match status" value="2"/>
</dbReference>
<evidence type="ECO:0000256" key="11">
    <source>
        <dbReference type="ARBA" id="ARBA00023136"/>
    </source>
</evidence>
<dbReference type="CDD" id="cd16922">
    <property type="entry name" value="HATPase_EvgS-ArcB-TorS-like"/>
    <property type="match status" value="1"/>
</dbReference>
<dbReference type="InterPro" id="IPR001638">
    <property type="entry name" value="Solute-binding_3/MltF_N"/>
</dbReference>
<dbReference type="Gene3D" id="1.10.287.130">
    <property type="match status" value="1"/>
</dbReference>
<dbReference type="Pfam" id="PF00497">
    <property type="entry name" value="SBP_bac_3"/>
    <property type="match status" value="2"/>
</dbReference>
<evidence type="ECO:0000256" key="2">
    <source>
        <dbReference type="ARBA" id="ARBA00004370"/>
    </source>
</evidence>
<dbReference type="SMART" id="SM00388">
    <property type="entry name" value="HisKA"/>
    <property type="match status" value="1"/>
</dbReference>
<keyword evidence="9" id="KW-0067">ATP-binding</keyword>
<dbReference type="CDD" id="cd17546">
    <property type="entry name" value="REC_hyHK_CKI1_RcsC-like"/>
    <property type="match status" value="1"/>
</dbReference>
<dbReference type="GO" id="GO:0009927">
    <property type="term" value="F:histidine phosphotransfer kinase activity"/>
    <property type="evidence" value="ECO:0007669"/>
    <property type="project" value="TreeGrafter"/>
</dbReference>
<feature type="domain" description="Response regulatory" evidence="16">
    <location>
        <begin position="832"/>
        <end position="948"/>
    </location>
</feature>
<feature type="modified residue" description="4-aspartylphosphate" evidence="12">
    <location>
        <position position="881"/>
    </location>
</feature>
<name>A0A4Q0YGG4_9BACT</name>
<dbReference type="InterPro" id="IPR003594">
    <property type="entry name" value="HATPase_dom"/>
</dbReference>
<keyword evidence="5" id="KW-0808">Transferase</keyword>
<feature type="transmembrane region" description="Helical" evidence="14">
    <location>
        <begin position="6"/>
        <end position="22"/>
    </location>
</feature>
<evidence type="ECO:0000256" key="9">
    <source>
        <dbReference type="ARBA" id="ARBA00022840"/>
    </source>
</evidence>
<keyword evidence="13" id="KW-0175">Coiled coil</keyword>
<proteinExistence type="predicted"/>
<dbReference type="GO" id="GO:0000155">
    <property type="term" value="F:phosphorelay sensor kinase activity"/>
    <property type="evidence" value="ECO:0007669"/>
    <property type="project" value="InterPro"/>
</dbReference>
<comment type="catalytic activity">
    <reaction evidence="1">
        <text>ATP + protein L-histidine = ADP + protein N-phospho-L-histidine.</text>
        <dbReference type="EC" id="2.7.13.3"/>
    </reaction>
</comment>
<feature type="domain" description="Histidine kinase" evidence="15">
    <location>
        <begin position="585"/>
        <end position="808"/>
    </location>
</feature>